<dbReference type="InterPro" id="IPR045188">
    <property type="entry name" value="Boi1/Boi2-like"/>
</dbReference>
<reference evidence="3 4" key="1">
    <citation type="journal article" date="2014" name="Nat. Commun.">
        <title>Molecular traces of alternative social organization in a termite genome.</title>
        <authorList>
            <person name="Terrapon N."/>
            <person name="Li C."/>
            <person name="Robertson H.M."/>
            <person name="Ji L."/>
            <person name="Meng X."/>
            <person name="Booth W."/>
            <person name="Chen Z."/>
            <person name="Childers C.P."/>
            <person name="Glastad K.M."/>
            <person name="Gokhale K."/>
            <person name="Gowin J."/>
            <person name="Gronenberg W."/>
            <person name="Hermansen R.A."/>
            <person name="Hu H."/>
            <person name="Hunt B.G."/>
            <person name="Huylmans A.K."/>
            <person name="Khalil S.M."/>
            <person name="Mitchell R.D."/>
            <person name="Munoz-Torres M.C."/>
            <person name="Mustard J.A."/>
            <person name="Pan H."/>
            <person name="Reese J.T."/>
            <person name="Scharf M.E."/>
            <person name="Sun F."/>
            <person name="Vogel H."/>
            <person name="Xiao J."/>
            <person name="Yang W."/>
            <person name="Yang Z."/>
            <person name="Yang Z."/>
            <person name="Zhou J."/>
            <person name="Zhu J."/>
            <person name="Brent C.S."/>
            <person name="Elsik C.G."/>
            <person name="Goodisman M.A."/>
            <person name="Liberles D.A."/>
            <person name="Roe R.M."/>
            <person name="Vargo E.L."/>
            <person name="Vilcinskas A."/>
            <person name="Wang J."/>
            <person name="Bornberg-Bauer E."/>
            <person name="Korb J."/>
            <person name="Zhang G."/>
            <person name="Liebig J."/>
        </authorList>
    </citation>
    <scope>NUCLEOTIDE SEQUENCE [LARGE SCALE GENOMIC DNA]</scope>
    <source>
        <tissue evidence="3">Whole organism</tissue>
    </source>
</reference>
<dbReference type="GO" id="GO:0055037">
    <property type="term" value="C:recycling endosome"/>
    <property type="evidence" value="ECO:0007669"/>
    <property type="project" value="TreeGrafter"/>
</dbReference>
<dbReference type="OMA" id="NDKEPLG"/>
<dbReference type="Gene3D" id="2.30.29.30">
    <property type="entry name" value="Pleckstrin-homology domain (PH domain)/Phosphotyrosine-binding domain (PTB)"/>
    <property type="match status" value="1"/>
</dbReference>
<protein>
    <recommendedName>
        <fullName evidence="1">Pleckstrin homology domain-containing family J member 1</fullName>
    </recommendedName>
</protein>
<dbReference type="GO" id="GO:0005802">
    <property type="term" value="C:trans-Golgi network"/>
    <property type="evidence" value="ECO:0007669"/>
    <property type="project" value="TreeGrafter"/>
</dbReference>
<dbReference type="SMART" id="SM00233">
    <property type="entry name" value="PH"/>
    <property type="match status" value="1"/>
</dbReference>
<dbReference type="OrthoDB" id="10055808at2759"/>
<proteinExistence type="predicted"/>
<dbReference type="GO" id="GO:0005829">
    <property type="term" value="C:cytosol"/>
    <property type="evidence" value="ECO:0007669"/>
    <property type="project" value="GOC"/>
</dbReference>
<dbReference type="CDD" id="cd13258">
    <property type="entry name" value="PH_PLEKHJ1"/>
    <property type="match status" value="1"/>
</dbReference>
<dbReference type="InParanoid" id="A0A067QX54"/>
<organism evidence="3 4">
    <name type="scientific">Zootermopsis nevadensis</name>
    <name type="common">Dampwood termite</name>
    <dbReference type="NCBI Taxonomy" id="136037"/>
    <lineage>
        <taxon>Eukaryota</taxon>
        <taxon>Metazoa</taxon>
        <taxon>Ecdysozoa</taxon>
        <taxon>Arthropoda</taxon>
        <taxon>Hexapoda</taxon>
        <taxon>Insecta</taxon>
        <taxon>Pterygota</taxon>
        <taxon>Neoptera</taxon>
        <taxon>Polyneoptera</taxon>
        <taxon>Dictyoptera</taxon>
        <taxon>Blattodea</taxon>
        <taxon>Blattoidea</taxon>
        <taxon>Termitoidae</taxon>
        <taxon>Termopsidae</taxon>
        <taxon>Zootermopsis</taxon>
    </lineage>
</organism>
<dbReference type="InterPro" id="IPR011993">
    <property type="entry name" value="PH-like_dom_sf"/>
</dbReference>
<dbReference type="PANTHER" id="PTHR22902:SF9">
    <property type="entry name" value="PLECKSTRIN HOMOLOGY DOMAIN-CONTAINING FAMILY J MEMBER 1"/>
    <property type="match status" value="1"/>
</dbReference>
<dbReference type="GO" id="GO:0007032">
    <property type="term" value="P:endosome organization"/>
    <property type="evidence" value="ECO:0007669"/>
    <property type="project" value="TreeGrafter"/>
</dbReference>
<accession>A0A067QX54</accession>
<gene>
    <name evidence="3" type="ORF">L798_00979</name>
</gene>
<keyword evidence="4" id="KW-1185">Reference proteome</keyword>
<sequence length="225" mass="26197">MRFNNRELNHISLGDAELEGRLNHRRPPSGNFSQKGFKERWFKLKSNLLFYFRISEIGKIDERQPAGVFILENSNIQYEVCTGVPFAFSMTFRDEPDRKHVFSGRSEDYVNQWVTAMKQATYGHWRSQLVILQTKINAKTGKDPLLMYPHNRGTVRDFQSHGNKSIGARSSSFQCHLEQKVEIVEEETETFQSNLKRIEENLCQGHLQQEGKNVPLPPERNLIEL</sequence>
<dbReference type="GO" id="GO:0001881">
    <property type="term" value="P:receptor recycling"/>
    <property type="evidence" value="ECO:0007669"/>
    <property type="project" value="TreeGrafter"/>
</dbReference>
<dbReference type="Pfam" id="PF00169">
    <property type="entry name" value="PH"/>
    <property type="match status" value="1"/>
</dbReference>
<evidence type="ECO:0000259" key="2">
    <source>
        <dbReference type="PROSITE" id="PS50003"/>
    </source>
</evidence>
<dbReference type="SUPFAM" id="SSF50729">
    <property type="entry name" value="PH domain-like"/>
    <property type="match status" value="1"/>
</dbReference>
<dbReference type="GO" id="GO:0005769">
    <property type="term" value="C:early endosome"/>
    <property type="evidence" value="ECO:0007669"/>
    <property type="project" value="TreeGrafter"/>
</dbReference>
<feature type="domain" description="PH" evidence="2">
    <location>
        <begin position="15"/>
        <end position="122"/>
    </location>
</feature>
<dbReference type="AlphaFoldDB" id="A0A067QX54"/>
<dbReference type="PROSITE" id="PS50003">
    <property type="entry name" value="PH_DOMAIN"/>
    <property type="match status" value="1"/>
</dbReference>
<evidence type="ECO:0000313" key="3">
    <source>
        <dbReference type="EMBL" id="KDR09299.1"/>
    </source>
</evidence>
<dbReference type="PANTHER" id="PTHR22902">
    <property type="entry name" value="SESQUIPEDALIAN"/>
    <property type="match status" value="1"/>
</dbReference>
<name>A0A067QX54_ZOONE</name>
<dbReference type="GO" id="GO:0042147">
    <property type="term" value="P:retrograde transport, endosome to Golgi"/>
    <property type="evidence" value="ECO:0007669"/>
    <property type="project" value="TreeGrafter"/>
</dbReference>
<evidence type="ECO:0000256" key="1">
    <source>
        <dbReference type="ARBA" id="ARBA00041004"/>
    </source>
</evidence>
<dbReference type="EMBL" id="KK853253">
    <property type="protein sequence ID" value="KDR09299.1"/>
    <property type="molecule type" value="Genomic_DNA"/>
</dbReference>
<dbReference type="Proteomes" id="UP000027135">
    <property type="component" value="Unassembled WGS sequence"/>
</dbReference>
<dbReference type="eggNOG" id="KOG0017">
    <property type="taxonomic scope" value="Eukaryota"/>
</dbReference>
<evidence type="ECO:0000313" key="4">
    <source>
        <dbReference type="Proteomes" id="UP000027135"/>
    </source>
</evidence>
<dbReference type="InterPro" id="IPR001849">
    <property type="entry name" value="PH_domain"/>
</dbReference>